<evidence type="ECO:0000256" key="1">
    <source>
        <dbReference type="SAM" id="MobiDB-lite"/>
    </source>
</evidence>
<proteinExistence type="predicted"/>
<dbReference type="VEuPathDB" id="AmoebaDB:NF0032670"/>
<reference evidence="2 3" key="1">
    <citation type="journal article" date="2019" name="Sci. Rep.">
        <title>Nanopore sequencing improves the draft genome of the human pathogenic amoeba Naegleria fowleri.</title>
        <authorList>
            <person name="Liechti N."/>
            <person name="Schurch N."/>
            <person name="Bruggmann R."/>
            <person name="Wittwer M."/>
        </authorList>
    </citation>
    <scope>NUCLEOTIDE SEQUENCE [LARGE SCALE GENOMIC DNA]</scope>
    <source>
        <strain evidence="2 3">ATCC 30894</strain>
    </source>
</reference>
<comment type="caution">
    <text evidence="2">The sequence shown here is derived from an EMBL/GenBank/DDBJ whole genome shotgun (WGS) entry which is preliminary data.</text>
</comment>
<dbReference type="SUPFAM" id="SSF50978">
    <property type="entry name" value="WD40 repeat-like"/>
    <property type="match status" value="1"/>
</dbReference>
<dbReference type="InterPro" id="IPR036322">
    <property type="entry name" value="WD40_repeat_dom_sf"/>
</dbReference>
<feature type="compositionally biased region" description="Low complexity" evidence="1">
    <location>
        <begin position="1"/>
        <end position="26"/>
    </location>
</feature>
<evidence type="ECO:0000313" key="3">
    <source>
        <dbReference type="Proteomes" id="UP000444721"/>
    </source>
</evidence>
<dbReference type="AlphaFoldDB" id="A0A6A5BT63"/>
<dbReference type="GeneID" id="68111702"/>
<dbReference type="OrthoDB" id="10349963at2759"/>
<dbReference type="EMBL" id="VFQX01000037">
    <property type="protein sequence ID" value="KAF0976585.1"/>
    <property type="molecule type" value="Genomic_DNA"/>
</dbReference>
<dbReference type="VEuPathDB" id="AmoebaDB:FDP41_004484"/>
<feature type="region of interest" description="Disordered" evidence="1">
    <location>
        <begin position="604"/>
        <end position="624"/>
    </location>
</feature>
<dbReference type="VEuPathDB" id="AmoebaDB:NfTy_083210"/>
<organism evidence="2 3">
    <name type="scientific">Naegleria fowleri</name>
    <name type="common">Brain eating amoeba</name>
    <dbReference type="NCBI Taxonomy" id="5763"/>
    <lineage>
        <taxon>Eukaryota</taxon>
        <taxon>Discoba</taxon>
        <taxon>Heterolobosea</taxon>
        <taxon>Tetramitia</taxon>
        <taxon>Eutetramitia</taxon>
        <taxon>Vahlkampfiidae</taxon>
        <taxon>Naegleria</taxon>
    </lineage>
</organism>
<feature type="region of interest" description="Disordered" evidence="1">
    <location>
        <begin position="1"/>
        <end position="63"/>
    </location>
</feature>
<name>A0A6A5BT63_NAEFO</name>
<accession>A0A6A5BT63</accession>
<dbReference type="Proteomes" id="UP000444721">
    <property type="component" value="Unassembled WGS sequence"/>
</dbReference>
<dbReference type="RefSeq" id="XP_044561298.1">
    <property type="nucleotide sequence ID" value="XM_044707903.1"/>
</dbReference>
<protein>
    <submittedName>
        <fullName evidence="2">Uncharacterized protein</fullName>
    </submittedName>
</protein>
<gene>
    <name evidence="2" type="ORF">FDP41_004484</name>
</gene>
<keyword evidence="3" id="KW-1185">Reference proteome</keyword>
<dbReference type="OMA" id="STNLNCI"/>
<evidence type="ECO:0000313" key="2">
    <source>
        <dbReference type="EMBL" id="KAF0976585.1"/>
    </source>
</evidence>
<sequence length="1198" mass="136924">MIPNSSQGMMLSPSSSSSSSTSSLSLSRHDSVTHSSQGSSSSFQQQQQPSSSLSSTPTPLLPSSSLKKDRFEFKLVGHFPSRFENITSQCYHSSQQLLVLGSEFGEVTFVGGDVHHSIHISTEYRIESIQYDDDYPKTNFYILCNHRESSTLNSSILICYDFVKKQITQQITFQPTQYVQAMKFYKSYLLLTILDFTNPNRIIPYVKYMSTSNFKFISTLTLLHPMLAQQQTPIQQQQQPFIISDLKITFVEPHPQYDHVIAVGYSNGDTIIYYIYHVQNTSNNLVSTNLNCISIPANVMVTCLNWHTPTILITGYGNGTFTLYEINHPTFQYSKYYEMNILKGSTSFLTSLNQYIIFGLKSDQVDAGIYYLKMNYEIKSIEFIRNIWCEGNDVHNIIPMRSVFDHSSTLSLFASVIYGPNRNVLVLDLLERMVYQQKELQLFNVEKYSVLTPFYSIRDLQSKNDQFVMLKASNIELSNLIYNTCLNNYNNETYRKNILEYYMRPATRWNILGMKPSQYRVDVNIDDDNYILAKLSDTELGSAIELYLCKTYFNDVRYIYTIGNQSNYKLLCKWNDRVIALYTCDGHLDFLHVPSATIFSHNIANGPTNTPPRATNSSLTRSSSEFGPNTFQGIISQIARHNFKSLNCSGNVVKMYPIQIINQLLLVYDNGNIKIVSIHDSDRSDSDIIEHGNDHHFGSVIFELTPSDLKPSSHDSPFIRNILPKMSSSSSSSSSNQSKDEWTITSLECSFYHNCIYALIGYASGRLCLIHLYDLDYITKHFAKCNKYILSQRWKDLADMLSPMCLYDHHSSPAMGRIMDIYTVNDIYNEYSMNCMIDGRFLPPRLRNEYAANCLLNSSSNTSPLCYTIYSNSLTNVFGTAKNNYITFPIDSNYPLVVLFQTKKAMALSFQFTLDILDIKFYTISKIDQIASYAFSVNGVSFEFDIDNNYKIVQSDQIAIAASGSEYRIYVRNTASGECIGGGGESVKFECIGSSAAPVDSLLNQYITNMNMKLLSHNIHDKEMETELQRSMNMCDMDYLCQYIDHIEIFNNMSFTEMQTPGKKSTIQPEIVGFLSQSGIPPLGQPHVLSRSKYIIVVRQKGIEEYILEAPMIRLKKFSLKEGRKYTHSNMIQSSAIEFVGNLENQSLIIVDQQFNWMIFTLRPSLSHKSFECVYSHRIQHLYETINKSFISHEMHSI</sequence>
<feature type="compositionally biased region" description="Low complexity" evidence="1">
    <location>
        <begin position="35"/>
        <end position="63"/>
    </location>
</feature>